<feature type="region of interest" description="Disordered" evidence="1">
    <location>
        <begin position="50"/>
        <end position="110"/>
    </location>
</feature>
<organism evidence="2 3">
    <name type="scientific">Streptomyces puniciscabiei</name>
    <dbReference type="NCBI Taxonomy" id="164348"/>
    <lineage>
        <taxon>Bacteria</taxon>
        <taxon>Bacillati</taxon>
        <taxon>Actinomycetota</taxon>
        <taxon>Actinomycetes</taxon>
        <taxon>Kitasatosporales</taxon>
        <taxon>Streptomycetaceae</taxon>
        <taxon>Streptomyces</taxon>
    </lineage>
</organism>
<gene>
    <name evidence="2" type="ORF">FB563_6185</name>
</gene>
<evidence type="ECO:0000313" key="3">
    <source>
        <dbReference type="Proteomes" id="UP000318103"/>
    </source>
</evidence>
<feature type="region of interest" description="Disordered" evidence="1">
    <location>
        <begin position="1"/>
        <end position="38"/>
    </location>
</feature>
<evidence type="ECO:0000313" key="2">
    <source>
        <dbReference type="EMBL" id="TQK86107.1"/>
    </source>
</evidence>
<dbReference type="EMBL" id="VFNX01000002">
    <property type="protein sequence ID" value="TQK86107.1"/>
    <property type="molecule type" value="Genomic_DNA"/>
</dbReference>
<sequence>MDLPPEPEPDRCDGHGALEDIGTLVEPRGHGPEVLDGVDRPLDFVSALVEREKSHDPPDRPYTARWSLADLQPGRRPPNTVPEPDRQPPAESGTPAAPRPSDLEPGEWEIPRVPLQYERAVFAGTVLREKLRTTVTAAGGRAYDVVAHHQAAMPERLLAPPAADPEHGDQEREAGRREAIDLTALRALRESRTDVEALDLTAERLRHLQDAFTKAADAFRARADRYA</sequence>
<keyword evidence="3" id="KW-1185">Reference proteome</keyword>
<protein>
    <submittedName>
        <fullName evidence="2">Uncharacterized protein</fullName>
    </submittedName>
</protein>
<feature type="compositionally biased region" description="Basic and acidic residues" evidence="1">
    <location>
        <begin position="8"/>
        <end position="18"/>
    </location>
</feature>
<evidence type="ECO:0000256" key="1">
    <source>
        <dbReference type="SAM" id="MobiDB-lite"/>
    </source>
</evidence>
<reference evidence="2 3" key="1">
    <citation type="submission" date="2019-06" db="EMBL/GenBank/DDBJ databases">
        <title>Sequencing the genomes of 1000 actinobacteria strains.</title>
        <authorList>
            <person name="Klenk H.-P."/>
        </authorList>
    </citation>
    <scope>NUCLEOTIDE SEQUENCE [LARGE SCALE GENOMIC DNA]</scope>
    <source>
        <strain evidence="2 3">DSM 41929</strain>
    </source>
</reference>
<dbReference type="AlphaFoldDB" id="A0A542THA8"/>
<name>A0A542THA8_9ACTN</name>
<feature type="compositionally biased region" description="Basic and acidic residues" evidence="1">
    <location>
        <begin position="50"/>
        <end position="59"/>
    </location>
</feature>
<accession>A0A542THA8</accession>
<feature type="compositionally biased region" description="Basic and acidic residues" evidence="1">
    <location>
        <begin position="27"/>
        <end position="38"/>
    </location>
</feature>
<dbReference type="Proteomes" id="UP000318103">
    <property type="component" value="Unassembled WGS sequence"/>
</dbReference>
<proteinExistence type="predicted"/>
<comment type="caution">
    <text evidence="2">The sequence shown here is derived from an EMBL/GenBank/DDBJ whole genome shotgun (WGS) entry which is preliminary data.</text>
</comment>